<gene>
    <name evidence="1" type="ORF">A3K91_0963</name>
</gene>
<dbReference type="RefSeq" id="WP_157769648.1">
    <property type="nucleotide sequence ID" value="NZ_CP014945.1"/>
</dbReference>
<keyword evidence="2" id="KW-1185">Reference proteome</keyword>
<reference evidence="1 2" key="1">
    <citation type="submission" date="2016-03" db="EMBL/GenBank/DDBJ databases">
        <title>Genome sequencing of Psychrobacter alimentarius PAMC 27889.</title>
        <authorList>
            <person name="Lee J."/>
            <person name="Kim O.-S."/>
        </authorList>
    </citation>
    <scope>NUCLEOTIDE SEQUENCE [LARGE SCALE GENOMIC DNA]</scope>
    <source>
        <strain evidence="1 2">PAMC 27889</strain>
    </source>
</reference>
<dbReference type="GeneID" id="43393430"/>
<organism evidence="1 2">
    <name type="scientific">Psychrobacter alimentarius</name>
    <dbReference type="NCBI Taxonomy" id="261164"/>
    <lineage>
        <taxon>Bacteria</taxon>
        <taxon>Pseudomonadati</taxon>
        <taxon>Pseudomonadota</taxon>
        <taxon>Gammaproteobacteria</taxon>
        <taxon>Moraxellales</taxon>
        <taxon>Moraxellaceae</taxon>
        <taxon>Psychrobacter</taxon>
    </lineage>
</organism>
<evidence type="ECO:0000313" key="1">
    <source>
        <dbReference type="EMBL" id="AMT96577.1"/>
    </source>
</evidence>
<proteinExistence type="predicted"/>
<name>A0ABN4N2F6_9GAMM</name>
<accession>A0ABN4N2F6</accession>
<protein>
    <submittedName>
        <fullName evidence="1">Uncharacterized protein</fullName>
    </submittedName>
</protein>
<dbReference type="EMBL" id="CP014945">
    <property type="protein sequence ID" value="AMT96577.1"/>
    <property type="molecule type" value="Genomic_DNA"/>
</dbReference>
<dbReference type="Proteomes" id="UP000076104">
    <property type="component" value="Chromosome"/>
</dbReference>
<sequence>MRLPFFVLARISAGKGEKVIKYGTKQPKSGESGTNNSEISFGSKVAKLYL</sequence>
<evidence type="ECO:0000313" key="2">
    <source>
        <dbReference type="Proteomes" id="UP000076104"/>
    </source>
</evidence>